<accession>K5VMP1</accession>
<dbReference type="EMBL" id="JH930475">
    <property type="protein sequence ID" value="EKM52728.1"/>
    <property type="molecule type" value="Genomic_DNA"/>
</dbReference>
<dbReference type="OrthoDB" id="8922241at2759"/>
<dbReference type="KEGG" id="pco:PHACADRAFT_261333"/>
<keyword evidence="2" id="KW-1185">Reference proteome</keyword>
<evidence type="ECO:0000313" key="1">
    <source>
        <dbReference type="EMBL" id="EKM52728.1"/>
    </source>
</evidence>
<dbReference type="AlphaFoldDB" id="K5VMP1"/>
<dbReference type="RefSeq" id="XP_007399067.1">
    <property type="nucleotide sequence ID" value="XM_007399005.1"/>
</dbReference>
<proteinExistence type="predicted"/>
<name>K5VMP1_PHACS</name>
<dbReference type="Proteomes" id="UP000008370">
    <property type="component" value="Unassembled WGS sequence"/>
</dbReference>
<dbReference type="STRING" id="650164.K5VMP1"/>
<evidence type="ECO:0008006" key="3">
    <source>
        <dbReference type="Google" id="ProtNLM"/>
    </source>
</evidence>
<dbReference type="HOGENOM" id="CLU_056598_0_0_1"/>
<reference evidence="1 2" key="1">
    <citation type="journal article" date="2012" name="BMC Genomics">
        <title>Comparative genomics of the white-rot fungi, Phanerochaete carnosa and P. chrysosporium, to elucidate the genetic basis of the distinct wood types they colonize.</title>
        <authorList>
            <person name="Suzuki H."/>
            <person name="MacDonald J."/>
            <person name="Syed K."/>
            <person name="Salamov A."/>
            <person name="Hori C."/>
            <person name="Aerts A."/>
            <person name="Henrissat B."/>
            <person name="Wiebenga A."/>
            <person name="vanKuyk P.A."/>
            <person name="Barry K."/>
            <person name="Lindquist E."/>
            <person name="LaButti K."/>
            <person name="Lapidus A."/>
            <person name="Lucas S."/>
            <person name="Coutinho P."/>
            <person name="Gong Y."/>
            <person name="Samejima M."/>
            <person name="Mahadevan R."/>
            <person name="Abou-Zaid M."/>
            <person name="de Vries R.P."/>
            <person name="Igarashi K."/>
            <person name="Yadav J.S."/>
            <person name="Grigoriev I.V."/>
            <person name="Master E.R."/>
        </authorList>
    </citation>
    <scope>NUCLEOTIDE SEQUENCE [LARGE SCALE GENOMIC DNA]</scope>
    <source>
        <strain evidence="1 2">HHB-10118-sp</strain>
    </source>
</reference>
<organism evidence="1 2">
    <name type="scientific">Phanerochaete carnosa (strain HHB-10118-sp)</name>
    <name type="common">White-rot fungus</name>
    <name type="synonym">Peniophora carnosa</name>
    <dbReference type="NCBI Taxonomy" id="650164"/>
    <lineage>
        <taxon>Eukaryota</taxon>
        <taxon>Fungi</taxon>
        <taxon>Dikarya</taxon>
        <taxon>Basidiomycota</taxon>
        <taxon>Agaricomycotina</taxon>
        <taxon>Agaricomycetes</taxon>
        <taxon>Polyporales</taxon>
        <taxon>Phanerochaetaceae</taxon>
        <taxon>Phanerochaete</taxon>
    </lineage>
</organism>
<dbReference type="GeneID" id="18917961"/>
<sequence length="293" mass="31809">MSYATMSPSFSIISSSSYHALQHIISTPSQPQAEMSPLQDFAQLSLHSEYAVSPTAIEMSPYQAIASMIPETQFNAVPSAPETQLYSTSSTPSSLFSLSYGSACTTGSNSTGLGSAPSLLQKRTSGRTCKTAEASPAPQHTPKTCQYFAPSSPSLTSANSVVSRAPAIKYTTRRTRQVDADRAIAEPETDGPGAYMCPLCEHHQANRHLPDLRRHILAHYPDARVHVCRGVRLAAAPPGAVERFGVVEEDGGEERVGGCYQVFSRRDALLRHLQNPNKACLYNAAELRRRVRR</sequence>
<dbReference type="InParanoid" id="K5VMP1"/>
<gene>
    <name evidence="1" type="ORF">PHACADRAFT_261333</name>
</gene>
<evidence type="ECO:0000313" key="2">
    <source>
        <dbReference type="Proteomes" id="UP000008370"/>
    </source>
</evidence>
<protein>
    <recommendedName>
        <fullName evidence="3">C2H2-type domain-containing protein</fullName>
    </recommendedName>
</protein>